<dbReference type="Gene3D" id="3.30.420.10">
    <property type="entry name" value="Ribonuclease H-like superfamily/Ribonuclease H"/>
    <property type="match status" value="1"/>
</dbReference>
<dbReference type="HOGENOM" id="CLU_056788_12_1_1"/>
<dbReference type="Proteomes" id="UP000053647">
    <property type="component" value="Unassembled WGS sequence"/>
</dbReference>
<evidence type="ECO:0000313" key="2">
    <source>
        <dbReference type="EMBL" id="KIJ08665.1"/>
    </source>
</evidence>
<dbReference type="InterPro" id="IPR038717">
    <property type="entry name" value="Tc1-like_DDE_dom"/>
</dbReference>
<gene>
    <name evidence="2" type="ORF">PAXINDRAFT_88541</name>
</gene>
<reference evidence="2 3" key="1">
    <citation type="submission" date="2014-06" db="EMBL/GenBank/DDBJ databases">
        <authorList>
            <consortium name="DOE Joint Genome Institute"/>
            <person name="Kuo A."/>
            <person name="Kohler A."/>
            <person name="Nagy L.G."/>
            <person name="Floudas D."/>
            <person name="Copeland A."/>
            <person name="Barry K.W."/>
            <person name="Cichocki N."/>
            <person name="Veneault-Fourrey C."/>
            <person name="LaButti K."/>
            <person name="Lindquist E.A."/>
            <person name="Lipzen A."/>
            <person name="Lundell T."/>
            <person name="Morin E."/>
            <person name="Murat C."/>
            <person name="Sun H."/>
            <person name="Tunlid A."/>
            <person name="Henrissat B."/>
            <person name="Grigoriev I.V."/>
            <person name="Hibbett D.S."/>
            <person name="Martin F."/>
            <person name="Nordberg H.P."/>
            <person name="Cantor M.N."/>
            <person name="Hua S.X."/>
        </authorList>
    </citation>
    <scope>NUCLEOTIDE SEQUENCE [LARGE SCALE GENOMIC DNA]</scope>
    <source>
        <strain evidence="2 3">ATCC 200175</strain>
    </source>
</reference>
<accession>A0A0C9SZI2</accession>
<name>A0A0C9SZI2_PAXIN</name>
<keyword evidence="3" id="KW-1185">Reference proteome</keyword>
<dbReference type="InterPro" id="IPR036397">
    <property type="entry name" value="RNaseH_sf"/>
</dbReference>
<proteinExistence type="predicted"/>
<dbReference type="EMBL" id="KN819578">
    <property type="protein sequence ID" value="KIJ08665.1"/>
    <property type="molecule type" value="Genomic_DNA"/>
</dbReference>
<sequence>LEYLPPYSPDLNPIEQAFSVIKAHLRRQGLGFYHSKSSYFELYQACKIVTPEMTWGFFFHSGYNVAF</sequence>
<organism evidence="2 3">
    <name type="scientific">Paxillus involutus ATCC 200175</name>
    <dbReference type="NCBI Taxonomy" id="664439"/>
    <lineage>
        <taxon>Eukaryota</taxon>
        <taxon>Fungi</taxon>
        <taxon>Dikarya</taxon>
        <taxon>Basidiomycota</taxon>
        <taxon>Agaricomycotina</taxon>
        <taxon>Agaricomycetes</taxon>
        <taxon>Agaricomycetidae</taxon>
        <taxon>Boletales</taxon>
        <taxon>Paxilineae</taxon>
        <taxon>Paxillaceae</taxon>
        <taxon>Paxillus</taxon>
    </lineage>
</organism>
<protein>
    <recommendedName>
        <fullName evidence="1">Tc1-like transposase DDE domain-containing protein</fullName>
    </recommendedName>
</protein>
<dbReference type="OrthoDB" id="2266637at2759"/>
<dbReference type="Pfam" id="PF13358">
    <property type="entry name" value="DDE_3"/>
    <property type="match status" value="1"/>
</dbReference>
<feature type="domain" description="Tc1-like transposase DDE" evidence="1">
    <location>
        <begin position="1"/>
        <end position="27"/>
    </location>
</feature>
<evidence type="ECO:0000313" key="3">
    <source>
        <dbReference type="Proteomes" id="UP000053647"/>
    </source>
</evidence>
<reference evidence="3" key="2">
    <citation type="submission" date="2015-01" db="EMBL/GenBank/DDBJ databases">
        <title>Evolutionary Origins and Diversification of the Mycorrhizal Mutualists.</title>
        <authorList>
            <consortium name="DOE Joint Genome Institute"/>
            <consortium name="Mycorrhizal Genomics Consortium"/>
            <person name="Kohler A."/>
            <person name="Kuo A."/>
            <person name="Nagy L.G."/>
            <person name="Floudas D."/>
            <person name="Copeland A."/>
            <person name="Barry K.W."/>
            <person name="Cichocki N."/>
            <person name="Veneault-Fourrey C."/>
            <person name="LaButti K."/>
            <person name="Lindquist E.A."/>
            <person name="Lipzen A."/>
            <person name="Lundell T."/>
            <person name="Morin E."/>
            <person name="Murat C."/>
            <person name="Riley R."/>
            <person name="Ohm R."/>
            <person name="Sun H."/>
            <person name="Tunlid A."/>
            <person name="Henrissat B."/>
            <person name="Grigoriev I.V."/>
            <person name="Hibbett D.S."/>
            <person name="Martin F."/>
        </authorList>
    </citation>
    <scope>NUCLEOTIDE SEQUENCE [LARGE SCALE GENOMIC DNA]</scope>
    <source>
        <strain evidence="3">ATCC 200175</strain>
    </source>
</reference>
<dbReference type="AlphaFoldDB" id="A0A0C9SZI2"/>
<evidence type="ECO:0000259" key="1">
    <source>
        <dbReference type="Pfam" id="PF13358"/>
    </source>
</evidence>
<dbReference type="GO" id="GO:0003676">
    <property type="term" value="F:nucleic acid binding"/>
    <property type="evidence" value="ECO:0007669"/>
    <property type="project" value="InterPro"/>
</dbReference>
<feature type="non-terminal residue" evidence="2">
    <location>
        <position position="1"/>
    </location>
</feature>